<keyword evidence="1" id="KW-0732">Signal</keyword>
<accession>A0AAF3EGN3</accession>
<reference evidence="4" key="1">
    <citation type="submission" date="2024-02" db="UniProtKB">
        <authorList>
            <consortium name="WormBaseParasite"/>
        </authorList>
    </citation>
    <scope>IDENTIFICATION</scope>
</reference>
<dbReference type="InterPro" id="IPR004843">
    <property type="entry name" value="Calcineurin-like_PHP"/>
</dbReference>
<dbReference type="Proteomes" id="UP000887575">
    <property type="component" value="Unassembled WGS sequence"/>
</dbReference>
<proteinExistence type="predicted"/>
<feature type="domain" description="Calcineurin-like phosphoesterase" evidence="2">
    <location>
        <begin position="105"/>
        <end position="312"/>
    </location>
</feature>
<evidence type="ECO:0000259" key="2">
    <source>
        <dbReference type="Pfam" id="PF00149"/>
    </source>
</evidence>
<dbReference type="GO" id="GO:0016787">
    <property type="term" value="F:hydrolase activity"/>
    <property type="evidence" value="ECO:0007669"/>
    <property type="project" value="InterPro"/>
</dbReference>
<protein>
    <submittedName>
        <fullName evidence="4">Calcineurin-like phosphoesterase domain-containing protein</fullName>
    </submittedName>
</protein>
<evidence type="ECO:0000313" key="3">
    <source>
        <dbReference type="Proteomes" id="UP000887575"/>
    </source>
</evidence>
<name>A0AAF3EGN3_9BILA</name>
<feature type="chain" id="PRO_5042287640" evidence="1">
    <location>
        <begin position="21"/>
        <end position="390"/>
    </location>
</feature>
<dbReference type="WBParaSite" id="MBELARI_LOCUS13123">
    <property type="protein sequence ID" value="MBELARI_LOCUS13123"/>
    <property type="gene ID" value="MBELARI_LOCUS13123"/>
</dbReference>
<dbReference type="CDD" id="cd00838">
    <property type="entry name" value="MPP_superfamily"/>
    <property type="match status" value="1"/>
</dbReference>
<organism evidence="3 4">
    <name type="scientific">Mesorhabditis belari</name>
    <dbReference type="NCBI Taxonomy" id="2138241"/>
    <lineage>
        <taxon>Eukaryota</taxon>
        <taxon>Metazoa</taxon>
        <taxon>Ecdysozoa</taxon>
        <taxon>Nematoda</taxon>
        <taxon>Chromadorea</taxon>
        <taxon>Rhabditida</taxon>
        <taxon>Rhabditina</taxon>
        <taxon>Rhabditomorpha</taxon>
        <taxon>Rhabditoidea</taxon>
        <taxon>Rhabditidae</taxon>
        <taxon>Mesorhabditinae</taxon>
        <taxon>Mesorhabditis</taxon>
    </lineage>
</organism>
<dbReference type="Pfam" id="PF00149">
    <property type="entry name" value="Metallophos"/>
    <property type="match status" value="1"/>
</dbReference>
<evidence type="ECO:0000256" key="1">
    <source>
        <dbReference type="SAM" id="SignalP"/>
    </source>
</evidence>
<evidence type="ECO:0000313" key="4">
    <source>
        <dbReference type="WBParaSite" id="MBELARI_LOCUS13123"/>
    </source>
</evidence>
<sequence length="390" mass="45170">MISVFPLFFTILIVLPWLQAKILPEDESYPKKDELTLLLMGDPQYHFKCETTNVECKTASRYCRMLNRLDINLRPVYPYNETWRKGRDDCTKIESRFANRVQRIAMEKLIKEFPYEPAALIIDGDLTDFGHMYQFNEFMSGWMTSFPIPILPGLGNHDCDNNVDDCVFNFCAHTMMNWFCEYASNQSLQLDYVRTAQNTFDIKYEGSFAYSTRVCAVTGKNCANIIQLNNALDYERSFTSVMIEWKLLSTIEWLKKRLNLLADSNLPILINVHQNEGVRGEKMKELLSDWIYSQRNLPKPPRVAVFFAHMHQLHQVKIQCLHGIPVPFVYVGSVPNNRFSMLRVGANSTSLYGFSTKSSGSIFLSKVSDFWPSDCSQTSWHTFYDGPDEF</sequence>
<dbReference type="Gene3D" id="3.60.21.10">
    <property type="match status" value="1"/>
</dbReference>
<dbReference type="InterPro" id="IPR029052">
    <property type="entry name" value="Metallo-depent_PP-like"/>
</dbReference>
<dbReference type="SUPFAM" id="SSF56300">
    <property type="entry name" value="Metallo-dependent phosphatases"/>
    <property type="match status" value="1"/>
</dbReference>
<feature type="signal peptide" evidence="1">
    <location>
        <begin position="1"/>
        <end position="20"/>
    </location>
</feature>
<keyword evidence="3" id="KW-1185">Reference proteome</keyword>
<dbReference type="AlphaFoldDB" id="A0AAF3EGN3"/>